<proteinExistence type="inferred from homology"/>
<keyword evidence="5" id="KW-0175">Coiled coil</keyword>
<dbReference type="AlphaFoldDB" id="A0A1V9XUV4"/>
<dbReference type="InterPro" id="IPR050281">
    <property type="entry name" value="Flavin_monoamine_oxidase"/>
</dbReference>
<feature type="binding site" evidence="4">
    <location>
        <position position="159"/>
    </location>
    <ligand>
        <name>FAD</name>
        <dbReference type="ChEBI" id="CHEBI:57692"/>
    </ligand>
</feature>
<dbReference type="GO" id="GO:0006355">
    <property type="term" value="P:regulation of DNA-templated transcription"/>
    <property type="evidence" value="ECO:0007669"/>
    <property type="project" value="InterPro"/>
</dbReference>
<dbReference type="InterPro" id="IPR002937">
    <property type="entry name" value="Amino_oxidase"/>
</dbReference>
<dbReference type="GO" id="GO:0005634">
    <property type="term" value="C:nucleus"/>
    <property type="evidence" value="ECO:0007669"/>
    <property type="project" value="UniProtKB-SubCell"/>
</dbReference>
<dbReference type="GO" id="GO:0050660">
    <property type="term" value="F:flavin adenine dinucleotide binding"/>
    <property type="evidence" value="ECO:0007669"/>
    <property type="project" value="InterPro"/>
</dbReference>
<feature type="coiled-coil region" evidence="5">
    <location>
        <begin position="336"/>
        <end position="363"/>
    </location>
</feature>
<dbReference type="SUPFAM" id="SSF46689">
    <property type="entry name" value="Homeodomain-like"/>
    <property type="match status" value="1"/>
</dbReference>
<comment type="cofactor">
    <cofactor evidence="4">
        <name>FAD</name>
        <dbReference type="ChEBI" id="CHEBI:57692"/>
    </cofactor>
</comment>
<dbReference type="InterPro" id="IPR017366">
    <property type="entry name" value="Hist_Lys-spec_deMease"/>
</dbReference>
<dbReference type="Gene3D" id="3.90.660.10">
    <property type="match status" value="1"/>
</dbReference>
<dbReference type="OrthoDB" id="9982100at2759"/>
<keyword evidence="8" id="KW-1185">Reference proteome</keyword>
<dbReference type="Gene3D" id="1.10.287.80">
    <property type="entry name" value="ATP synthase, gamma subunit, helix hairpin domain"/>
    <property type="match status" value="1"/>
</dbReference>
<evidence type="ECO:0000256" key="5">
    <source>
        <dbReference type="SAM" id="Coils"/>
    </source>
</evidence>
<dbReference type="Gene3D" id="3.50.50.60">
    <property type="entry name" value="FAD/NAD(P)-binding domain"/>
    <property type="match status" value="2"/>
</dbReference>
<keyword evidence="7" id="KW-0808">Transferase</keyword>
<dbReference type="SUPFAM" id="SSF54373">
    <property type="entry name" value="FAD-linked reductases, C-terminal domain"/>
    <property type="match status" value="1"/>
</dbReference>
<dbReference type="FunFam" id="1.10.287.80:FF:000002">
    <property type="entry name" value="Lysine-specific histone demethylase 1A"/>
    <property type="match status" value="1"/>
</dbReference>
<dbReference type="InterPro" id="IPR036388">
    <property type="entry name" value="WH-like_DNA-bd_sf"/>
</dbReference>
<protein>
    <submittedName>
        <fullName evidence="7">Lysine-specific histone demethylase 1A-like</fullName>
    </submittedName>
</protein>
<dbReference type="GO" id="GO:0140682">
    <property type="term" value="F:FAD-dependent H3K4me/H3K4me3 demethylase activity"/>
    <property type="evidence" value="ECO:0007669"/>
    <property type="project" value="UniProtKB-ARBA"/>
</dbReference>
<dbReference type="Pfam" id="PF01593">
    <property type="entry name" value="Amino_oxidase"/>
    <property type="match status" value="1"/>
</dbReference>
<dbReference type="PANTHER" id="PTHR10742:SF386">
    <property type="entry name" value="LYSINE-SPECIFIC HISTONE DEMETHYLASE 1A"/>
    <property type="match status" value="1"/>
</dbReference>
<organism evidence="7 8">
    <name type="scientific">Tropilaelaps mercedesae</name>
    <dbReference type="NCBI Taxonomy" id="418985"/>
    <lineage>
        <taxon>Eukaryota</taxon>
        <taxon>Metazoa</taxon>
        <taxon>Ecdysozoa</taxon>
        <taxon>Arthropoda</taxon>
        <taxon>Chelicerata</taxon>
        <taxon>Arachnida</taxon>
        <taxon>Acari</taxon>
        <taxon>Parasitiformes</taxon>
        <taxon>Mesostigmata</taxon>
        <taxon>Gamasina</taxon>
        <taxon>Dermanyssoidea</taxon>
        <taxon>Laelapidae</taxon>
        <taxon>Tropilaelaps</taxon>
    </lineage>
</organism>
<feature type="binding site" evidence="4">
    <location>
        <begin position="175"/>
        <end position="176"/>
    </location>
    <ligand>
        <name>FAD</name>
        <dbReference type="ChEBI" id="CHEBI:57692"/>
    </ligand>
</feature>
<keyword evidence="7" id="KW-0489">Methyltransferase</keyword>
<reference evidence="7 8" key="1">
    <citation type="journal article" date="2017" name="Gigascience">
        <title>Draft genome of the honey bee ectoparasitic mite, Tropilaelaps mercedesae, is shaped by the parasitic life history.</title>
        <authorList>
            <person name="Dong X."/>
            <person name="Armstrong S.D."/>
            <person name="Xia D."/>
            <person name="Makepeace B.L."/>
            <person name="Darby A.C."/>
            <person name="Kadowaki T."/>
        </authorList>
    </citation>
    <scope>NUCLEOTIDE SEQUENCE [LARGE SCALE GENOMIC DNA]</scope>
    <source>
        <strain evidence="7">Wuxi-XJTLU</strain>
    </source>
</reference>
<dbReference type="Gene3D" id="1.10.10.10">
    <property type="entry name" value="Winged helix-like DNA-binding domain superfamily/Winged helix DNA-binding domain"/>
    <property type="match status" value="1"/>
</dbReference>
<dbReference type="EMBL" id="MNPL01003754">
    <property type="protein sequence ID" value="OQR77274.1"/>
    <property type="molecule type" value="Genomic_DNA"/>
</dbReference>
<evidence type="ECO:0000256" key="3">
    <source>
        <dbReference type="ARBA" id="ARBA00023002"/>
    </source>
</evidence>
<name>A0A1V9XUV4_9ACAR</name>
<dbReference type="InterPro" id="IPR007526">
    <property type="entry name" value="SWIRM"/>
</dbReference>
<feature type="binding site" evidence="4">
    <location>
        <begin position="682"/>
        <end position="683"/>
    </location>
    <ligand>
        <name>FAD</name>
        <dbReference type="ChEBI" id="CHEBI:57692"/>
    </ligand>
</feature>
<dbReference type="FunFam" id="1.10.10.10:FF:000064">
    <property type="entry name" value="Lysine-specific histone demethylase 1A"/>
    <property type="match status" value="1"/>
</dbReference>
<comment type="subcellular location">
    <subcellularLocation>
        <location evidence="1">Nucleus</location>
    </subcellularLocation>
</comment>
<dbReference type="Pfam" id="PF04433">
    <property type="entry name" value="SWIRM"/>
    <property type="match status" value="1"/>
</dbReference>
<dbReference type="GO" id="GO:0003682">
    <property type="term" value="F:chromatin binding"/>
    <property type="evidence" value="ECO:0007669"/>
    <property type="project" value="TreeGrafter"/>
</dbReference>
<dbReference type="GO" id="GO:0008168">
    <property type="term" value="F:methyltransferase activity"/>
    <property type="evidence" value="ECO:0007669"/>
    <property type="project" value="UniProtKB-KW"/>
</dbReference>
<feature type="binding site" evidence="4">
    <location>
        <position position="153"/>
    </location>
    <ligand>
        <name>FAD</name>
        <dbReference type="ChEBI" id="CHEBI:57692"/>
    </ligand>
</feature>
<dbReference type="STRING" id="418985.A0A1V9XUV4"/>
<feature type="domain" description="SWIRM" evidence="6">
    <location>
        <begin position="12"/>
        <end position="116"/>
    </location>
</feature>
<evidence type="ECO:0000259" key="6">
    <source>
        <dbReference type="PROSITE" id="PS50934"/>
    </source>
</evidence>
<dbReference type="InParanoid" id="A0A1V9XUV4"/>
<evidence type="ECO:0000256" key="4">
    <source>
        <dbReference type="PIRSR" id="PIRSR038051-1"/>
    </source>
</evidence>
<keyword evidence="3" id="KW-0560">Oxidoreductase</keyword>
<dbReference type="InterPro" id="IPR036188">
    <property type="entry name" value="FAD/NAD-bd_sf"/>
</dbReference>
<evidence type="ECO:0000256" key="1">
    <source>
        <dbReference type="ARBA" id="ARBA00004123"/>
    </source>
</evidence>
<dbReference type="PIRSF" id="PIRSF038051">
    <property type="entry name" value="Histone_Lys-demethylase"/>
    <property type="match status" value="1"/>
</dbReference>
<gene>
    <name evidence="7" type="ORF">BIW11_07213</name>
</gene>
<dbReference type="Proteomes" id="UP000192247">
    <property type="component" value="Unassembled WGS sequence"/>
</dbReference>
<sequence length="706" mass="78971">MAETPPEQLPPLQYAALQSRLPFEKLTDQESVLFADVLRLAANTAQTTKLLLYLRNRILQLWLENPKHQLLIDNAIKQLETPYSPQTDRPLAQKMFAHLERQSYINFGVFERIKVLTPSVKKKILVIGAGIAGITAAQQLTYFGFEVTVLEARDRVGGRIATYKRNNYIGELGAMVVTGLLGNPIAVLAKQIPNMDLQDMKALCQLFDPTGNKLSSEKDVRVYQEFLRLLEASSYLSKELDFNYVNNQPVALGQALEWLIKLQEKRVKEKQACPTFVEHWKSMIELQERMKANQKAMRNLKEHMARMFAAQKDLGEAKSQRTINEEFIFRSKIYDLKQCVKEWENLNEQRVQMEAKLEELEKKPPSDVYLSPQDRQASIMQCSVLDWHFANLESANSATLDDLSLRNWDQDEEFKGDHKIIRNGYTVIPLSMSRGLDIRLSTAVKHVRYDKDGVEILAQSTKPTGAGTSAPLETFTADAVLCTLPLGVLKQADPAQGNIVRFVPQLPDWKTAAIAKMGYGNLNKVLLAFDKIFWEPNLPVFGHIGSTTASRGELFTFFTLSPKVPVLLAIVSGEAANVMEAVNDDVIVGRCVAVLKGMYGLGNVPQPKDSVVTRWRKDPYARGSFSYVAKGASGQDFDQLAEPVCALPVDLKESSSSTDAGSAQLARVYFAGEHTSRKYFSTVHGALLSGLREAARISDHFLGPIV</sequence>
<comment type="similarity">
    <text evidence="2">Belongs to the flavin monoamine oxidase family.</text>
</comment>
<evidence type="ECO:0000256" key="2">
    <source>
        <dbReference type="ARBA" id="ARBA00005995"/>
    </source>
</evidence>
<accession>A0A1V9XUV4</accession>
<dbReference type="GO" id="GO:0032259">
    <property type="term" value="P:methylation"/>
    <property type="evidence" value="ECO:0007669"/>
    <property type="project" value="UniProtKB-KW"/>
</dbReference>
<dbReference type="SUPFAM" id="SSF51905">
    <property type="entry name" value="FAD/NAD(P)-binding domain"/>
    <property type="match status" value="1"/>
</dbReference>
<keyword evidence="4" id="KW-0285">Flavoprotein</keyword>
<keyword evidence="4" id="KW-0274">FAD</keyword>
<dbReference type="PANTHER" id="PTHR10742">
    <property type="entry name" value="FLAVIN MONOAMINE OXIDASE"/>
    <property type="match status" value="1"/>
</dbReference>
<comment type="caution">
    <text evidence="7">The sequence shown here is derived from an EMBL/GenBank/DDBJ whole genome shotgun (WGS) entry which is preliminary data.</text>
</comment>
<feature type="binding site" evidence="4">
    <location>
        <position position="673"/>
    </location>
    <ligand>
        <name>FAD</name>
        <dbReference type="ChEBI" id="CHEBI:57692"/>
    </ligand>
</feature>
<evidence type="ECO:0000313" key="7">
    <source>
        <dbReference type="EMBL" id="OQR77274.1"/>
    </source>
</evidence>
<dbReference type="InterPro" id="IPR009057">
    <property type="entry name" value="Homeodomain-like_sf"/>
</dbReference>
<dbReference type="PROSITE" id="PS50934">
    <property type="entry name" value="SWIRM"/>
    <property type="match status" value="1"/>
</dbReference>
<evidence type="ECO:0000313" key="8">
    <source>
        <dbReference type="Proteomes" id="UP000192247"/>
    </source>
</evidence>